<evidence type="ECO:0000313" key="4">
    <source>
        <dbReference type="Proteomes" id="UP000192872"/>
    </source>
</evidence>
<dbReference type="SUPFAM" id="SSF56524">
    <property type="entry name" value="Oxidoreductase molybdopterin-binding domain"/>
    <property type="match status" value="1"/>
</dbReference>
<comment type="caution">
    <text evidence="3">The sequence shown here is derived from an EMBL/GenBank/DDBJ whole genome shotgun (WGS) entry which is preliminary data.</text>
</comment>
<sequence>MLLALALLALPMSVPVVMAQNLTVNGMAGGSKIYSLPELEALGLTEATEGREVSTGGRTQRLDVRYSGVLLARLLGDAGIEAIDRYKVRASTVIVTAVDGYRASFSWGELFNSPAGASILVITRENGERLPSREGVFSLRSLSDQRPGPRHVRQVSEINVLLN</sequence>
<evidence type="ECO:0000256" key="1">
    <source>
        <dbReference type="SAM" id="SignalP"/>
    </source>
</evidence>
<proteinExistence type="predicted"/>
<dbReference type="InterPro" id="IPR000572">
    <property type="entry name" value="OxRdtase_Mopterin-bd_dom"/>
</dbReference>
<accession>A0A1W9I1Z4</accession>
<dbReference type="AlphaFoldDB" id="A0A1W9I1Z4"/>
<feature type="domain" description="Oxidoreductase molybdopterin-binding" evidence="2">
    <location>
        <begin position="21"/>
        <end position="161"/>
    </location>
</feature>
<feature type="signal peptide" evidence="1">
    <location>
        <begin position="1"/>
        <end position="19"/>
    </location>
</feature>
<name>A0A1W9I1Z4_9HYPH</name>
<protein>
    <recommendedName>
        <fullName evidence="2">Oxidoreductase molybdopterin-binding domain-containing protein</fullName>
    </recommendedName>
</protein>
<dbReference type="STRING" id="1827387.A4S15_14585"/>
<dbReference type="Pfam" id="PF00174">
    <property type="entry name" value="Oxidored_molyb"/>
    <property type="match status" value="1"/>
</dbReference>
<dbReference type="EMBL" id="LWDL01000007">
    <property type="protein sequence ID" value="OQW53705.1"/>
    <property type="molecule type" value="Genomic_DNA"/>
</dbReference>
<organism evidence="3 4">
    <name type="scientific">Candidatus Raskinella chloraquaticus</name>
    <dbReference type="NCBI Taxonomy" id="1951219"/>
    <lineage>
        <taxon>Bacteria</taxon>
        <taxon>Pseudomonadati</taxon>
        <taxon>Pseudomonadota</taxon>
        <taxon>Alphaproteobacteria</taxon>
        <taxon>Hyphomicrobiales</taxon>
        <taxon>Phreatobacteraceae</taxon>
        <taxon>Candidatus Raskinella</taxon>
    </lineage>
</organism>
<dbReference type="Gene3D" id="3.90.420.10">
    <property type="entry name" value="Oxidoreductase, molybdopterin-binding domain"/>
    <property type="match status" value="1"/>
</dbReference>
<dbReference type="InterPro" id="IPR036374">
    <property type="entry name" value="OxRdtase_Mopterin-bd_sf"/>
</dbReference>
<reference evidence="3 4" key="1">
    <citation type="journal article" date="2017" name="Water Res.">
        <title>Comammox in drinking water systems.</title>
        <authorList>
            <person name="Wang Y."/>
            <person name="Ma L."/>
            <person name="Mao Y."/>
            <person name="Jiang X."/>
            <person name="Xia Y."/>
            <person name="Yu K."/>
            <person name="Li B."/>
            <person name="Zhang T."/>
        </authorList>
    </citation>
    <scope>NUCLEOTIDE SEQUENCE [LARGE SCALE GENOMIC DNA]</scope>
    <source>
        <strain evidence="3">SG_bin8</strain>
    </source>
</reference>
<gene>
    <name evidence="3" type="ORF">A4S15_14585</name>
</gene>
<feature type="chain" id="PRO_5013298048" description="Oxidoreductase molybdopterin-binding domain-containing protein" evidence="1">
    <location>
        <begin position="20"/>
        <end position="163"/>
    </location>
</feature>
<evidence type="ECO:0000259" key="2">
    <source>
        <dbReference type="Pfam" id="PF00174"/>
    </source>
</evidence>
<evidence type="ECO:0000313" key="3">
    <source>
        <dbReference type="EMBL" id="OQW53705.1"/>
    </source>
</evidence>
<keyword evidence="1" id="KW-0732">Signal</keyword>
<dbReference type="Proteomes" id="UP000192872">
    <property type="component" value="Unassembled WGS sequence"/>
</dbReference>